<reference evidence="1" key="1">
    <citation type="journal article" date="2023" name="PLoS Negl. Trop. Dis.">
        <title>A genome sequence for Biomphalaria pfeifferi, the major vector snail for the human-infecting parasite Schistosoma mansoni.</title>
        <authorList>
            <person name="Bu L."/>
            <person name="Lu L."/>
            <person name="Laidemitt M.R."/>
            <person name="Zhang S.M."/>
            <person name="Mutuku M."/>
            <person name="Mkoji G."/>
            <person name="Steinauer M."/>
            <person name="Loker E.S."/>
        </authorList>
    </citation>
    <scope>NUCLEOTIDE SEQUENCE</scope>
    <source>
        <strain evidence="1">KasaAsao</strain>
    </source>
</reference>
<dbReference type="Proteomes" id="UP001233172">
    <property type="component" value="Unassembled WGS sequence"/>
</dbReference>
<comment type="caution">
    <text evidence="1">The sequence shown here is derived from an EMBL/GenBank/DDBJ whole genome shotgun (WGS) entry which is preliminary data.</text>
</comment>
<reference evidence="1" key="2">
    <citation type="submission" date="2023-04" db="EMBL/GenBank/DDBJ databases">
        <authorList>
            <person name="Bu L."/>
            <person name="Lu L."/>
            <person name="Laidemitt M.R."/>
            <person name="Zhang S.M."/>
            <person name="Mutuku M."/>
            <person name="Mkoji G."/>
            <person name="Steinauer M."/>
            <person name="Loker E.S."/>
        </authorList>
    </citation>
    <scope>NUCLEOTIDE SEQUENCE</scope>
    <source>
        <strain evidence="1">KasaAsao</strain>
        <tissue evidence="1">Whole Snail</tissue>
    </source>
</reference>
<name>A0AAD8BRN5_BIOPF</name>
<feature type="non-terminal residue" evidence="1">
    <location>
        <position position="1"/>
    </location>
</feature>
<sequence>RSHETFPFALQLTGCDFSKIIFKLFRKDNRVLFYASDSSLANELCKYVRKSETGFTLSVSEGIERSTKKLLPLVGCFLVCH</sequence>
<keyword evidence="2" id="KW-1185">Reference proteome</keyword>
<protein>
    <submittedName>
        <fullName evidence="1">Uncharacterized protein</fullName>
    </submittedName>
</protein>
<evidence type="ECO:0000313" key="1">
    <source>
        <dbReference type="EMBL" id="KAK0059637.1"/>
    </source>
</evidence>
<organism evidence="1 2">
    <name type="scientific">Biomphalaria pfeifferi</name>
    <name type="common">Bloodfluke planorb</name>
    <name type="synonym">Freshwater snail</name>
    <dbReference type="NCBI Taxonomy" id="112525"/>
    <lineage>
        <taxon>Eukaryota</taxon>
        <taxon>Metazoa</taxon>
        <taxon>Spiralia</taxon>
        <taxon>Lophotrochozoa</taxon>
        <taxon>Mollusca</taxon>
        <taxon>Gastropoda</taxon>
        <taxon>Heterobranchia</taxon>
        <taxon>Euthyneura</taxon>
        <taxon>Panpulmonata</taxon>
        <taxon>Hygrophila</taxon>
        <taxon>Lymnaeoidea</taxon>
        <taxon>Planorbidae</taxon>
        <taxon>Biomphalaria</taxon>
    </lineage>
</organism>
<accession>A0AAD8BRN5</accession>
<evidence type="ECO:0000313" key="2">
    <source>
        <dbReference type="Proteomes" id="UP001233172"/>
    </source>
</evidence>
<gene>
    <name evidence="1" type="ORF">Bpfe_010805</name>
</gene>
<proteinExistence type="predicted"/>
<dbReference type="EMBL" id="JASAOG010000040">
    <property type="protein sequence ID" value="KAK0059637.1"/>
    <property type="molecule type" value="Genomic_DNA"/>
</dbReference>
<dbReference type="AlphaFoldDB" id="A0AAD8BRN5"/>